<dbReference type="PROSITE" id="PS50261">
    <property type="entry name" value="G_PROTEIN_RECEP_F2_4"/>
    <property type="match status" value="1"/>
</dbReference>
<name>A0A225X178_9STRA</name>
<reference evidence="8" key="1">
    <citation type="submission" date="2017-03" db="EMBL/GenBank/DDBJ databases">
        <title>Phytopthora megakarya and P. palmivora, two closely related causual agents of cacao black pod achieved similar genome size and gene model numbers by different mechanisms.</title>
        <authorList>
            <person name="Ali S."/>
            <person name="Shao J."/>
            <person name="Larry D.J."/>
            <person name="Kronmiller B."/>
            <person name="Shen D."/>
            <person name="Strem M.D."/>
            <person name="Melnick R.L."/>
            <person name="Guiltinan M.J."/>
            <person name="Tyler B.M."/>
            <person name="Meinhardt L.W."/>
            <person name="Bailey B.A."/>
        </authorList>
    </citation>
    <scope>NUCLEOTIDE SEQUENCE [LARGE SCALE GENOMIC DNA]</scope>
    <source>
        <strain evidence="8">zdho120</strain>
    </source>
</reference>
<comment type="subcellular location">
    <subcellularLocation>
        <location evidence="1">Membrane</location>
        <topology evidence="1">Multi-pass membrane protein</topology>
    </subcellularLocation>
</comment>
<dbReference type="PANTHER" id="PTHR23112:SF0">
    <property type="entry name" value="TRANSMEMBRANE PROTEIN 116"/>
    <property type="match status" value="1"/>
</dbReference>
<accession>A0A225X178</accession>
<dbReference type="GO" id="GO:0004930">
    <property type="term" value="F:G protein-coupled receptor activity"/>
    <property type="evidence" value="ECO:0007669"/>
    <property type="project" value="TreeGrafter"/>
</dbReference>
<feature type="transmembrane region" description="Helical" evidence="5">
    <location>
        <begin position="81"/>
        <end position="103"/>
    </location>
</feature>
<feature type="transmembrane region" description="Helical" evidence="5">
    <location>
        <begin position="115"/>
        <end position="133"/>
    </location>
</feature>
<evidence type="ECO:0000313" key="7">
    <source>
        <dbReference type="EMBL" id="OWZ23442.1"/>
    </source>
</evidence>
<gene>
    <name evidence="7" type="ORF">PHMEG_0001666</name>
</gene>
<dbReference type="STRING" id="4795.A0A225X178"/>
<dbReference type="Gene3D" id="1.20.1070.10">
    <property type="entry name" value="Rhodopsin 7-helix transmembrane proteins"/>
    <property type="match status" value="1"/>
</dbReference>
<dbReference type="Proteomes" id="UP000198211">
    <property type="component" value="Unassembled WGS sequence"/>
</dbReference>
<evidence type="ECO:0000256" key="3">
    <source>
        <dbReference type="ARBA" id="ARBA00022989"/>
    </source>
</evidence>
<dbReference type="PANTHER" id="PTHR23112">
    <property type="entry name" value="G PROTEIN-COUPLED RECEPTOR 157-RELATED"/>
    <property type="match status" value="1"/>
</dbReference>
<keyword evidence="8" id="KW-1185">Reference proteome</keyword>
<dbReference type="InterPro" id="IPR022343">
    <property type="entry name" value="GCR1-cAMP_receptor"/>
</dbReference>
<dbReference type="GO" id="GO:0007189">
    <property type="term" value="P:adenylate cyclase-activating G protein-coupled receptor signaling pathway"/>
    <property type="evidence" value="ECO:0007669"/>
    <property type="project" value="TreeGrafter"/>
</dbReference>
<feature type="transmembrane region" description="Helical" evidence="5">
    <location>
        <begin position="165"/>
        <end position="193"/>
    </location>
</feature>
<protein>
    <recommendedName>
        <fullName evidence="6">G-protein coupled receptors family 2 profile 2 domain-containing protein</fullName>
    </recommendedName>
</protein>
<dbReference type="OrthoDB" id="100006at2759"/>
<dbReference type="GO" id="GO:0007166">
    <property type="term" value="P:cell surface receptor signaling pathway"/>
    <property type="evidence" value="ECO:0007669"/>
    <property type="project" value="InterPro"/>
</dbReference>
<dbReference type="InterPro" id="IPR017981">
    <property type="entry name" value="GPCR_2-like_7TM"/>
</dbReference>
<feature type="transmembrane region" description="Helical" evidence="5">
    <location>
        <begin position="50"/>
        <end position="69"/>
    </location>
</feature>
<evidence type="ECO:0000256" key="1">
    <source>
        <dbReference type="ARBA" id="ARBA00004141"/>
    </source>
</evidence>
<evidence type="ECO:0000313" key="8">
    <source>
        <dbReference type="Proteomes" id="UP000198211"/>
    </source>
</evidence>
<dbReference type="GO" id="GO:0005886">
    <property type="term" value="C:plasma membrane"/>
    <property type="evidence" value="ECO:0007669"/>
    <property type="project" value="TreeGrafter"/>
</dbReference>
<proteinExistence type="predicted"/>
<evidence type="ECO:0000256" key="5">
    <source>
        <dbReference type="SAM" id="Phobius"/>
    </source>
</evidence>
<keyword evidence="4 5" id="KW-0472">Membrane</keyword>
<organism evidence="7 8">
    <name type="scientific">Phytophthora megakarya</name>
    <dbReference type="NCBI Taxonomy" id="4795"/>
    <lineage>
        <taxon>Eukaryota</taxon>
        <taxon>Sar</taxon>
        <taxon>Stramenopiles</taxon>
        <taxon>Oomycota</taxon>
        <taxon>Peronosporomycetes</taxon>
        <taxon>Peronosporales</taxon>
        <taxon>Peronosporaceae</taxon>
        <taxon>Phytophthora</taxon>
    </lineage>
</organism>
<feature type="transmembrane region" description="Helical" evidence="5">
    <location>
        <begin position="205"/>
        <end position="229"/>
    </location>
</feature>
<keyword evidence="2 5" id="KW-0812">Transmembrane</keyword>
<dbReference type="SUPFAM" id="SSF81321">
    <property type="entry name" value="Family A G protein-coupled receptor-like"/>
    <property type="match status" value="1"/>
</dbReference>
<dbReference type="PRINTS" id="PR02001">
    <property type="entry name" value="GCR1CAMPR"/>
</dbReference>
<keyword evidence="3 5" id="KW-1133">Transmembrane helix</keyword>
<feature type="domain" description="G-protein coupled receptors family 2 profile 2" evidence="6">
    <location>
        <begin position="79"/>
        <end position="265"/>
    </location>
</feature>
<evidence type="ECO:0000256" key="4">
    <source>
        <dbReference type="ARBA" id="ARBA00023136"/>
    </source>
</evidence>
<dbReference type="AlphaFoldDB" id="A0A225X178"/>
<dbReference type="Pfam" id="PF05462">
    <property type="entry name" value="Dicty_CAR"/>
    <property type="match status" value="1"/>
</dbReference>
<sequence>MSASLQGAAHELSTSKLLVGISSGISFFGAMAMIAHYLVFPESRRCGRRLLFMLHVADGLLVLGYWYFFCPRWKKMGYLLVFFQLASCLWTACFAFHLFQLLARRYKAPELYEGRYHLVAWGIPIATVSHLYAQSLAGTNLVGESGRPWCWIRSWSDGQWSEQGFYVQLVIFYSPVVLTFLHNLVTYVMLLYLMDNLSTNMETRIHYRLLLYTWAFFLPNVWIVFAFAYQAVVPTHVLNAPLLYLISFFTPLQGAMNAVVYGMNHKEWTPTVVYWSRHFYHYESVASFVHGNEGSQVQPRKSVWNLRSRAFRHAWTTFIKNECHSLLPLLLELLPAAAIAETMELKKGLCLSTNTGQRPSFENAQARSGYIQQKINRCGNLPNLLLTEELSDMRSEMFRMNQSECCNMALYGGGPAFDAIGLLFMREYFRASDVKFKTTVYDNEPGWKCAIDAVTHTMRKRNQHNIPLDFQHCDITLDVHMEENEHVHKSLHATQLHVFSFVCVENFCLLRDSCFIFLRSLFERCKDGSYFIFTDSTHRLWPTIFNVANTVAPDQFRIWTPFARSCHYALVLQKLPAHSKPASTYPFYTSAMAKLQEFHLHQEKHLETMKNHEF</sequence>
<feature type="transmembrane region" description="Helical" evidence="5">
    <location>
        <begin position="17"/>
        <end position="38"/>
    </location>
</feature>
<dbReference type="EMBL" id="NBNE01000063">
    <property type="protein sequence ID" value="OWZ23442.1"/>
    <property type="molecule type" value="Genomic_DNA"/>
</dbReference>
<comment type="caution">
    <text evidence="7">The sequence shown here is derived from an EMBL/GenBank/DDBJ whole genome shotgun (WGS) entry which is preliminary data.</text>
</comment>
<evidence type="ECO:0000259" key="6">
    <source>
        <dbReference type="PROSITE" id="PS50261"/>
    </source>
</evidence>
<evidence type="ECO:0000256" key="2">
    <source>
        <dbReference type="ARBA" id="ARBA00022692"/>
    </source>
</evidence>